<dbReference type="AlphaFoldDB" id="A0A7V9AC62"/>
<dbReference type="Gene3D" id="3.40.50.1980">
    <property type="entry name" value="Nitrogenase molybdenum iron protein domain"/>
    <property type="match status" value="2"/>
</dbReference>
<dbReference type="Proteomes" id="UP000542342">
    <property type="component" value="Unassembled WGS sequence"/>
</dbReference>
<dbReference type="RefSeq" id="WP_194537904.1">
    <property type="nucleotide sequence ID" value="NZ_JACEFB010000006.1"/>
</dbReference>
<reference evidence="2 3" key="1">
    <citation type="submission" date="2020-07" db="EMBL/GenBank/DDBJ databases">
        <title>Thermogemmata thermophila gen. nov., sp. nov., a novel moderate thermophilic planctomycete from a Kamchatka hot spring.</title>
        <authorList>
            <person name="Elcheninov A.G."/>
            <person name="Podosokorskaya O.A."/>
            <person name="Kovaleva O.L."/>
            <person name="Novikov A."/>
            <person name="Bonch-Osmolovskaya E.A."/>
            <person name="Toshchakov S.V."/>
            <person name="Kublanov I.V."/>
        </authorList>
    </citation>
    <scope>NUCLEOTIDE SEQUENCE [LARGE SCALE GENOMIC DNA]</scope>
    <source>
        <strain evidence="2 3">2918</strain>
    </source>
</reference>
<comment type="caution">
    <text evidence="2">The sequence shown here is derived from an EMBL/GenBank/DDBJ whole genome shotgun (WGS) entry which is preliminary data.</text>
</comment>
<evidence type="ECO:0000313" key="3">
    <source>
        <dbReference type="Proteomes" id="UP000542342"/>
    </source>
</evidence>
<dbReference type="CDD" id="cd01144">
    <property type="entry name" value="BtuF"/>
    <property type="match status" value="1"/>
</dbReference>
<name>A0A7V9AC62_9BACT</name>
<keyword evidence="3" id="KW-1185">Reference proteome</keyword>
<gene>
    <name evidence="2" type="ORF">H0921_09850</name>
</gene>
<dbReference type="PANTHER" id="PTHR42860:SF1">
    <property type="entry name" value="VITAMIN B12-BINDING PROTEIN"/>
    <property type="match status" value="1"/>
</dbReference>
<evidence type="ECO:0000259" key="1">
    <source>
        <dbReference type="PROSITE" id="PS50983"/>
    </source>
</evidence>
<dbReference type="PROSITE" id="PS50983">
    <property type="entry name" value="FE_B12_PBP"/>
    <property type="match status" value="1"/>
</dbReference>
<feature type="domain" description="Fe/B12 periplasmic-binding" evidence="1">
    <location>
        <begin position="2"/>
        <end position="289"/>
    </location>
</feature>
<sequence>MRIVSLLPSATEIICRLGLGDQLVGVTHECDEPPFVRHLPRVTRSLIPVDASSRQIDELVREKLRTQRALYTLDWPVLESLRPELLVTQALCDVCAVAEAEVRAAACTLPGQPPVVNLEPQSLEDVFATFHQVATAAQVPERAAAVVRELRQRVQTVARRSEQLTYRPRVVLLEWIDPPFCCGHWTPELIRLAGGREMIGREGSPSRTLRWEEVVAVEPEVLVIACCGFDIARAQKDRPILQAYPGYAQLPAVRNGRVYWIDGNAYFSRPGPRLVDSLEWLAHLLHPNIHPPPPHAADSPPIACAP</sequence>
<dbReference type="InterPro" id="IPR051030">
    <property type="entry name" value="Vitamin_B12-ABC_binding"/>
</dbReference>
<dbReference type="EMBL" id="JACEFB010000006">
    <property type="protein sequence ID" value="MBA2226462.1"/>
    <property type="molecule type" value="Genomic_DNA"/>
</dbReference>
<evidence type="ECO:0000313" key="2">
    <source>
        <dbReference type="EMBL" id="MBA2226462.1"/>
    </source>
</evidence>
<proteinExistence type="predicted"/>
<accession>A0A7V9AC62</accession>
<organism evidence="2 3">
    <name type="scientific">Thermogemmata fonticola</name>
    <dbReference type="NCBI Taxonomy" id="2755323"/>
    <lineage>
        <taxon>Bacteria</taxon>
        <taxon>Pseudomonadati</taxon>
        <taxon>Planctomycetota</taxon>
        <taxon>Planctomycetia</taxon>
        <taxon>Gemmatales</taxon>
        <taxon>Gemmataceae</taxon>
        <taxon>Thermogemmata</taxon>
    </lineage>
</organism>
<dbReference type="InterPro" id="IPR002491">
    <property type="entry name" value="ABC_transptr_periplasmic_BD"/>
</dbReference>
<dbReference type="PANTHER" id="PTHR42860">
    <property type="entry name" value="VITAMIN B12-BINDING PROTEIN"/>
    <property type="match status" value="1"/>
</dbReference>
<dbReference type="SUPFAM" id="SSF53807">
    <property type="entry name" value="Helical backbone' metal receptor"/>
    <property type="match status" value="1"/>
</dbReference>
<protein>
    <submittedName>
        <fullName evidence="2">Cobalamin-binding protein</fullName>
    </submittedName>
</protein>
<dbReference type="Pfam" id="PF01497">
    <property type="entry name" value="Peripla_BP_2"/>
    <property type="match status" value="1"/>
</dbReference>